<dbReference type="GO" id="GO:0015031">
    <property type="term" value="P:protein transport"/>
    <property type="evidence" value="ECO:0007669"/>
    <property type="project" value="UniProtKB-KW"/>
</dbReference>
<sequence>MSKVLERKLRRVLELSTDSPSLVVALDAISPFFEADSVQAGRSSSLDVRKSLRQDLEKQNYNLSLCFLKSFERLKGRLESLEQEVDQPQLKSNFKLSAMTLLRGARQVDGLEDGCRSASARLSSAESSMRQFTDRAQALRHRRAELSRRARQVERFLHTFQLTPEEAALVGAAGGLEEPAAARAFFAALARLRAAHARCTALVGSQSAGFELLDALSRHLEGAYERLYHWVQARRVKCQEQLSDEETPQADGTLQVAVRALRARPAYYSHCQESIVSMRRRLVAQRFVAELAQARGAADGRAMEGIDCVRYTADVLAWVHQTAAAERELLAALFGSGGDAAHNGARRLGGGSGSSGGAEPADADGVDGAAEAGGADADAGSAGLVTVPAALSGVMSAVARPLRARLGTVLEDVRDAVTAYRLLGFLAFYGETVGQLVDSREGLGLALTEARADGLTRFRALLSAPAQRLAATTHAPADLSPLGATLEAARRAQELVRAAATLPAATAPECALAPPLAAALEPPLDACARIARGMDASDAVSEPRRRACAQVLERCGLGRVLRAAATAAAAAHDGGATAAAAPLAEQPGLEAHTVASAMAAFYSALFSLTMPELERVRAPLVKGRARQLSSRQIADAHAHLHGVLSAPAAGYRDAASFLSHTPDQVRIILDCDD</sequence>
<evidence type="ECO:0000256" key="1">
    <source>
        <dbReference type="ARBA" id="ARBA00004395"/>
    </source>
</evidence>
<evidence type="ECO:0000256" key="9">
    <source>
        <dbReference type="RuleBase" id="RU365075"/>
    </source>
</evidence>
<evidence type="ECO:0000256" key="4">
    <source>
        <dbReference type="ARBA" id="ARBA00022448"/>
    </source>
</evidence>
<dbReference type="PANTHER" id="PTHR21506">
    <property type="entry name" value="COMPONENT OF OLIGOMERIC GOLGI COMPLEX 6"/>
    <property type="match status" value="1"/>
</dbReference>
<proteinExistence type="inferred from homology"/>
<comment type="similarity">
    <text evidence="2 9">Belongs to the COG6 family.</text>
</comment>
<evidence type="ECO:0000256" key="8">
    <source>
        <dbReference type="ARBA" id="ARBA00031348"/>
    </source>
</evidence>
<comment type="subcellular location">
    <subcellularLocation>
        <location evidence="1 9">Golgi apparatus membrane</location>
        <topology evidence="1 9">Peripheral membrane protein</topology>
    </subcellularLocation>
</comment>
<dbReference type="Pfam" id="PF06419">
    <property type="entry name" value="COG6_N"/>
    <property type="match status" value="1"/>
</dbReference>
<evidence type="ECO:0000313" key="14">
    <source>
        <dbReference type="Proteomes" id="UP000664859"/>
    </source>
</evidence>
<name>A0A836CBI3_9STRA</name>
<evidence type="ECO:0000259" key="12">
    <source>
        <dbReference type="Pfam" id="PF20653"/>
    </source>
</evidence>
<dbReference type="Pfam" id="PF20653">
    <property type="entry name" value="COG6_C"/>
    <property type="match status" value="2"/>
</dbReference>
<reference evidence="13" key="1">
    <citation type="submission" date="2021-02" db="EMBL/GenBank/DDBJ databases">
        <title>First Annotated Genome of the Yellow-green Alga Tribonema minus.</title>
        <authorList>
            <person name="Mahan K.M."/>
        </authorList>
    </citation>
    <scope>NUCLEOTIDE SEQUENCE</scope>
    <source>
        <strain evidence="13">UTEX B ZZ1240</strain>
    </source>
</reference>
<feature type="domain" description="Conserved oligomeric complex COG6 N-terminal" evidence="11">
    <location>
        <begin position="98"/>
        <end position="168"/>
    </location>
</feature>
<dbReference type="GO" id="GO:0006891">
    <property type="term" value="P:intra-Golgi vesicle-mediated transport"/>
    <property type="evidence" value="ECO:0007669"/>
    <property type="project" value="UniProtKB-UniRule"/>
</dbReference>
<feature type="region of interest" description="Disordered" evidence="10">
    <location>
        <begin position="345"/>
        <end position="374"/>
    </location>
</feature>
<evidence type="ECO:0000256" key="2">
    <source>
        <dbReference type="ARBA" id="ARBA00011023"/>
    </source>
</evidence>
<accession>A0A836CBI3</accession>
<dbReference type="Proteomes" id="UP000664859">
    <property type="component" value="Unassembled WGS sequence"/>
</dbReference>
<keyword evidence="14" id="KW-1185">Reference proteome</keyword>
<keyword evidence="5 9" id="KW-0653">Protein transport</keyword>
<gene>
    <name evidence="13" type="ORF">JKP88DRAFT_263962</name>
</gene>
<feature type="domain" description="Conserved Oligomeric Golgi complex subunit 6 C-terminal" evidence="12">
    <location>
        <begin position="206"/>
        <end position="537"/>
    </location>
</feature>
<dbReference type="OrthoDB" id="272987at2759"/>
<keyword evidence="6 9" id="KW-0333">Golgi apparatus</keyword>
<evidence type="ECO:0000256" key="3">
    <source>
        <dbReference type="ARBA" id="ARBA00020973"/>
    </source>
</evidence>
<keyword evidence="7 9" id="KW-0472">Membrane</keyword>
<feature type="compositionally biased region" description="Gly residues" evidence="10">
    <location>
        <begin position="347"/>
        <end position="356"/>
    </location>
</feature>
<evidence type="ECO:0000259" key="11">
    <source>
        <dbReference type="Pfam" id="PF06419"/>
    </source>
</evidence>
<dbReference type="PANTHER" id="PTHR21506:SF0">
    <property type="entry name" value="CONSERVED OLIGOMERIC GOLGI COMPLEX SUBUNIT 6"/>
    <property type="match status" value="1"/>
</dbReference>
<evidence type="ECO:0000313" key="13">
    <source>
        <dbReference type="EMBL" id="KAG5180265.1"/>
    </source>
</evidence>
<dbReference type="InterPro" id="IPR010490">
    <property type="entry name" value="COG6"/>
</dbReference>
<comment type="caution">
    <text evidence="13">The sequence shown here is derived from an EMBL/GenBank/DDBJ whole genome shotgun (WGS) entry which is preliminary data.</text>
</comment>
<dbReference type="GO" id="GO:0017119">
    <property type="term" value="C:Golgi transport complex"/>
    <property type="evidence" value="ECO:0007669"/>
    <property type="project" value="UniProtKB-UniRule"/>
</dbReference>
<keyword evidence="4 9" id="KW-0813">Transport</keyword>
<dbReference type="InterPro" id="IPR048369">
    <property type="entry name" value="COG6_C"/>
</dbReference>
<dbReference type="AlphaFoldDB" id="A0A836CBI3"/>
<feature type="domain" description="Conserved Oligomeric Golgi complex subunit 6 C-terminal" evidence="12">
    <location>
        <begin position="549"/>
        <end position="669"/>
    </location>
</feature>
<dbReference type="GO" id="GO:0000139">
    <property type="term" value="C:Golgi membrane"/>
    <property type="evidence" value="ECO:0007669"/>
    <property type="project" value="UniProtKB-SubCell"/>
</dbReference>
<evidence type="ECO:0000256" key="5">
    <source>
        <dbReference type="ARBA" id="ARBA00022927"/>
    </source>
</evidence>
<organism evidence="13 14">
    <name type="scientific">Tribonema minus</name>
    <dbReference type="NCBI Taxonomy" id="303371"/>
    <lineage>
        <taxon>Eukaryota</taxon>
        <taxon>Sar</taxon>
        <taxon>Stramenopiles</taxon>
        <taxon>Ochrophyta</taxon>
        <taxon>PX clade</taxon>
        <taxon>Xanthophyceae</taxon>
        <taxon>Tribonematales</taxon>
        <taxon>Tribonemataceae</taxon>
        <taxon>Tribonema</taxon>
    </lineage>
</organism>
<comment type="subunit">
    <text evidence="9">Component of the conserved oligomeric Golgi complex.</text>
</comment>
<protein>
    <recommendedName>
        <fullName evidence="3 9">Conserved oligomeric Golgi complex subunit 6</fullName>
        <shortName evidence="9">COG complex subunit 6</shortName>
    </recommendedName>
    <alternativeName>
        <fullName evidence="8 9">Component of oligomeric Golgi complex 6</fullName>
    </alternativeName>
</protein>
<evidence type="ECO:0000256" key="10">
    <source>
        <dbReference type="SAM" id="MobiDB-lite"/>
    </source>
</evidence>
<evidence type="ECO:0000256" key="7">
    <source>
        <dbReference type="ARBA" id="ARBA00023136"/>
    </source>
</evidence>
<dbReference type="SMART" id="SM01087">
    <property type="entry name" value="COG6"/>
    <property type="match status" value="1"/>
</dbReference>
<dbReference type="EMBL" id="JAFCMP010000401">
    <property type="protein sequence ID" value="KAG5180265.1"/>
    <property type="molecule type" value="Genomic_DNA"/>
</dbReference>
<dbReference type="InterPro" id="IPR048368">
    <property type="entry name" value="COG6_N"/>
</dbReference>
<evidence type="ECO:0000256" key="6">
    <source>
        <dbReference type="ARBA" id="ARBA00023034"/>
    </source>
</evidence>
<comment type="function">
    <text evidence="9">Required for normal Golgi function.</text>
</comment>